<proteinExistence type="predicted"/>
<comment type="caution">
    <text evidence="2">The sequence shown here is derived from an EMBL/GenBank/DDBJ whole genome shotgun (WGS) entry which is preliminary data.</text>
</comment>
<dbReference type="EMBL" id="JACAGC010000023">
    <property type="protein sequence ID" value="KAF6284471.1"/>
    <property type="molecule type" value="Genomic_DNA"/>
</dbReference>
<dbReference type="Proteomes" id="UP000585614">
    <property type="component" value="Unassembled WGS sequence"/>
</dbReference>
<feature type="region of interest" description="Disordered" evidence="1">
    <location>
        <begin position="1"/>
        <end position="43"/>
    </location>
</feature>
<dbReference type="AlphaFoldDB" id="A0A7J7S7W6"/>
<evidence type="ECO:0000256" key="1">
    <source>
        <dbReference type="SAM" id="MobiDB-lite"/>
    </source>
</evidence>
<accession>A0A7J7S7W6</accession>
<feature type="compositionally biased region" description="Pro residues" evidence="1">
    <location>
        <begin position="8"/>
        <end position="20"/>
    </location>
</feature>
<sequence length="165" mass="18260">MDAWVERPAPPPPPARPPAPVDRSAPQVPRALPGRRRAPPSPAPLLSPFLSGFALSSRPAVPAQHLAASLWQTEGLDLRPTLVFVLRPGSAAAVEAAKPPTPPRALFFYYHPLPQHCHWRVWAKPPPFRLRWRNVPGTRRNERTGVGLHGNWKKEVGYKSIATLL</sequence>
<evidence type="ECO:0000313" key="2">
    <source>
        <dbReference type="EMBL" id="KAF6284471.1"/>
    </source>
</evidence>
<name>A0A7J7S7W6_RHIFE</name>
<protein>
    <submittedName>
        <fullName evidence="2">Uncharacterized protein</fullName>
    </submittedName>
</protein>
<organism evidence="2 3">
    <name type="scientific">Rhinolophus ferrumequinum</name>
    <name type="common">Greater horseshoe bat</name>
    <dbReference type="NCBI Taxonomy" id="59479"/>
    <lineage>
        <taxon>Eukaryota</taxon>
        <taxon>Metazoa</taxon>
        <taxon>Chordata</taxon>
        <taxon>Craniata</taxon>
        <taxon>Vertebrata</taxon>
        <taxon>Euteleostomi</taxon>
        <taxon>Mammalia</taxon>
        <taxon>Eutheria</taxon>
        <taxon>Laurasiatheria</taxon>
        <taxon>Chiroptera</taxon>
        <taxon>Yinpterochiroptera</taxon>
        <taxon>Rhinolophoidea</taxon>
        <taxon>Rhinolophidae</taxon>
        <taxon>Rhinolophinae</taxon>
        <taxon>Rhinolophus</taxon>
    </lineage>
</organism>
<evidence type="ECO:0000313" key="3">
    <source>
        <dbReference type="Proteomes" id="UP000585614"/>
    </source>
</evidence>
<gene>
    <name evidence="2" type="ORF">mRhiFer1_009234</name>
</gene>
<reference evidence="2 3" key="1">
    <citation type="journal article" date="2020" name="Nature">
        <title>Six reference-quality genomes reveal evolution of bat adaptations.</title>
        <authorList>
            <person name="Jebb D."/>
            <person name="Huang Z."/>
            <person name="Pippel M."/>
            <person name="Hughes G.M."/>
            <person name="Lavrichenko K."/>
            <person name="Devanna P."/>
            <person name="Winkler S."/>
            <person name="Jermiin L.S."/>
            <person name="Skirmuntt E.C."/>
            <person name="Katzourakis A."/>
            <person name="Burkitt-Gray L."/>
            <person name="Ray D.A."/>
            <person name="Sullivan K.A.M."/>
            <person name="Roscito J.G."/>
            <person name="Kirilenko B.M."/>
            <person name="Davalos L.M."/>
            <person name="Corthals A.P."/>
            <person name="Power M.L."/>
            <person name="Jones G."/>
            <person name="Ransome R.D."/>
            <person name="Dechmann D.K.N."/>
            <person name="Locatelli A.G."/>
            <person name="Puechmaille S.J."/>
            <person name="Fedrigo O."/>
            <person name="Jarvis E.D."/>
            <person name="Hiller M."/>
            <person name="Vernes S.C."/>
            <person name="Myers E.W."/>
            <person name="Teeling E.C."/>
        </authorList>
    </citation>
    <scope>NUCLEOTIDE SEQUENCE [LARGE SCALE GENOMIC DNA]</scope>
    <source>
        <strain evidence="2">MRhiFer1</strain>
        <tissue evidence="2">Lung</tissue>
    </source>
</reference>